<dbReference type="OrthoDB" id="6500128at2759"/>
<evidence type="ECO:0000259" key="3">
    <source>
        <dbReference type="Pfam" id="PF00005"/>
    </source>
</evidence>
<dbReference type="RefSeq" id="XP_010772527.1">
    <property type="nucleotide sequence ID" value="XM_010774225.1"/>
</dbReference>
<keyword evidence="4" id="KW-1185">Reference proteome</keyword>
<dbReference type="GO" id="GO:0016020">
    <property type="term" value="C:membrane"/>
    <property type="evidence" value="ECO:0007669"/>
    <property type="project" value="TreeGrafter"/>
</dbReference>
<evidence type="ECO:0000313" key="5">
    <source>
        <dbReference type="RefSeq" id="XP_010772527.1"/>
    </source>
</evidence>
<dbReference type="GO" id="GO:0005524">
    <property type="term" value="F:ATP binding"/>
    <property type="evidence" value="ECO:0007669"/>
    <property type="project" value="UniProtKB-KW"/>
</dbReference>
<dbReference type="Gene3D" id="3.40.50.300">
    <property type="entry name" value="P-loop containing nucleotide triphosphate hydrolases"/>
    <property type="match status" value="1"/>
</dbReference>
<keyword evidence="2" id="KW-0067">ATP-binding</keyword>
<dbReference type="PANTHER" id="PTHR24223:SF454">
    <property type="match status" value="1"/>
</dbReference>
<dbReference type="InterPro" id="IPR050173">
    <property type="entry name" value="ABC_transporter_C-like"/>
</dbReference>
<feature type="domain" description="ABC transporter" evidence="3">
    <location>
        <begin position="9"/>
        <end position="36"/>
    </location>
</feature>
<keyword evidence="1" id="KW-0547">Nucleotide-binding</keyword>
<dbReference type="SUPFAM" id="SSF52540">
    <property type="entry name" value="P-loop containing nucleoside triphosphate hydrolases"/>
    <property type="match status" value="1"/>
</dbReference>
<dbReference type="GeneID" id="104948066"/>
<sequence>MEACVFPTSVGQRQLLCLARALLRKTKILVLDEATAAVDMETDNLIQSTIRSQFDDCTVLTIAHRLNTIMDYSRILVLDKGEMAEFDTPSNLIAQRGAFYKMAKDAGLV</sequence>
<dbReference type="Pfam" id="PF00005">
    <property type="entry name" value="ABC_tran"/>
    <property type="match status" value="1"/>
</dbReference>
<dbReference type="Proteomes" id="UP000504611">
    <property type="component" value="Unplaced"/>
</dbReference>
<evidence type="ECO:0000256" key="1">
    <source>
        <dbReference type="ARBA" id="ARBA00022741"/>
    </source>
</evidence>
<gene>
    <name evidence="5" type="primary">LOC104948066</name>
</gene>
<proteinExistence type="predicted"/>
<reference evidence="5" key="1">
    <citation type="submission" date="2025-08" db="UniProtKB">
        <authorList>
            <consortium name="RefSeq"/>
        </authorList>
    </citation>
    <scope>IDENTIFICATION</scope>
    <source>
        <tissue evidence="5">Muscle</tissue>
    </source>
</reference>
<dbReference type="InterPro" id="IPR027417">
    <property type="entry name" value="P-loop_NTPase"/>
</dbReference>
<dbReference type="FunFam" id="3.40.50.300:FF:003153">
    <property type="entry name" value="ATP binding cassette subfamily C member 3"/>
    <property type="match status" value="1"/>
</dbReference>
<evidence type="ECO:0000256" key="2">
    <source>
        <dbReference type="ARBA" id="ARBA00022840"/>
    </source>
</evidence>
<protein>
    <submittedName>
        <fullName evidence="5">Multidrug resistance-associated protein 1-like</fullName>
    </submittedName>
</protein>
<dbReference type="PANTHER" id="PTHR24223">
    <property type="entry name" value="ATP-BINDING CASSETTE SUB-FAMILY C"/>
    <property type="match status" value="1"/>
</dbReference>
<dbReference type="AlphaFoldDB" id="A0A6I9N7M6"/>
<dbReference type="GO" id="GO:0042626">
    <property type="term" value="F:ATPase-coupled transmembrane transporter activity"/>
    <property type="evidence" value="ECO:0007669"/>
    <property type="project" value="TreeGrafter"/>
</dbReference>
<dbReference type="GO" id="GO:0016887">
    <property type="term" value="F:ATP hydrolysis activity"/>
    <property type="evidence" value="ECO:0007669"/>
    <property type="project" value="InterPro"/>
</dbReference>
<dbReference type="InterPro" id="IPR003439">
    <property type="entry name" value="ABC_transporter-like_ATP-bd"/>
</dbReference>
<organism evidence="4 5">
    <name type="scientific">Notothenia coriiceps</name>
    <name type="common">black rockcod</name>
    <dbReference type="NCBI Taxonomy" id="8208"/>
    <lineage>
        <taxon>Eukaryota</taxon>
        <taxon>Metazoa</taxon>
        <taxon>Chordata</taxon>
        <taxon>Craniata</taxon>
        <taxon>Vertebrata</taxon>
        <taxon>Euteleostomi</taxon>
        <taxon>Actinopterygii</taxon>
        <taxon>Neopterygii</taxon>
        <taxon>Teleostei</taxon>
        <taxon>Neoteleostei</taxon>
        <taxon>Acanthomorphata</taxon>
        <taxon>Eupercaria</taxon>
        <taxon>Perciformes</taxon>
        <taxon>Notothenioidei</taxon>
        <taxon>Nototheniidae</taxon>
        <taxon>Notothenia</taxon>
    </lineage>
</organism>
<accession>A0A6I9N7M6</accession>
<evidence type="ECO:0000313" key="4">
    <source>
        <dbReference type="Proteomes" id="UP000504611"/>
    </source>
</evidence>
<name>A0A6I9N7M6_9TELE</name>
<dbReference type="KEGG" id="ncc:104948066"/>